<dbReference type="STRING" id="683125.SAMN05660206_102282"/>
<dbReference type="EMBL" id="FOZZ01000002">
    <property type="protein sequence ID" value="SFS50440.1"/>
    <property type="molecule type" value="Genomic_DNA"/>
</dbReference>
<proteinExistence type="predicted"/>
<name>A0A1I6QDU6_9SPHI</name>
<reference evidence="1 2" key="1">
    <citation type="submission" date="2016-10" db="EMBL/GenBank/DDBJ databases">
        <authorList>
            <person name="de Groot N.N."/>
        </authorList>
    </citation>
    <scope>NUCLEOTIDE SEQUENCE [LARGE SCALE GENOMIC DNA]</scope>
    <source>
        <strain evidence="1 2">DSM 22789</strain>
    </source>
</reference>
<evidence type="ECO:0000313" key="1">
    <source>
        <dbReference type="EMBL" id="SFS50440.1"/>
    </source>
</evidence>
<keyword evidence="2" id="KW-1185">Reference proteome</keyword>
<evidence type="ECO:0000313" key="2">
    <source>
        <dbReference type="Proteomes" id="UP000198785"/>
    </source>
</evidence>
<dbReference type="AlphaFoldDB" id="A0A1I6QDU6"/>
<gene>
    <name evidence="1" type="ORF">SAMN05660206_102282</name>
</gene>
<organism evidence="1 2">
    <name type="scientific">Sphingobacterium wenxiniae</name>
    <dbReference type="NCBI Taxonomy" id="683125"/>
    <lineage>
        <taxon>Bacteria</taxon>
        <taxon>Pseudomonadati</taxon>
        <taxon>Bacteroidota</taxon>
        <taxon>Sphingobacteriia</taxon>
        <taxon>Sphingobacteriales</taxon>
        <taxon>Sphingobacteriaceae</taxon>
        <taxon>Sphingobacterium</taxon>
    </lineage>
</organism>
<dbReference type="Proteomes" id="UP000198785">
    <property type="component" value="Unassembled WGS sequence"/>
</dbReference>
<sequence length="145" mass="16637">MIYLGGLIFATSCQTDKNERNDPTLLIAIISKNEQQISLLEETIKSAQHDSAQILLDKWQDTLHEDIKTIKALALNPLYQESKANIVETLKDYQQLVKNAYPTLLHTHANKKDKDLAQKQVNYTHQQMTQIFNDLANRIEASYPK</sequence>
<protein>
    <submittedName>
        <fullName evidence="1">Uncharacterized protein</fullName>
    </submittedName>
</protein>
<accession>A0A1I6QDU6</accession>